<proteinExistence type="predicted"/>
<reference evidence="4" key="1">
    <citation type="submission" date="2024-07" db="EMBL/GenBank/DDBJ databases">
        <title>Two chromosome-level genome assemblies of Korean endemic species Abeliophyllum distichum and Forsythia ovata (Oleaceae).</title>
        <authorList>
            <person name="Jang H."/>
        </authorList>
    </citation>
    <scope>NUCLEOTIDE SEQUENCE [LARGE SCALE GENOMIC DNA]</scope>
</reference>
<dbReference type="Pfam" id="PF24068">
    <property type="entry name" value="TPD1_C"/>
    <property type="match status" value="1"/>
</dbReference>
<dbReference type="InterPro" id="IPR040361">
    <property type="entry name" value="TPD1"/>
</dbReference>
<name>A0ABD1TZ77_9LAMI</name>
<keyword evidence="4" id="KW-1185">Reference proteome</keyword>
<dbReference type="Proteomes" id="UP001604336">
    <property type="component" value="Unassembled WGS sequence"/>
</dbReference>
<feature type="chain" id="PRO_5044864314" evidence="2">
    <location>
        <begin position="23"/>
        <end position="126"/>
    </location>
</feature>
<evidence type="ECO:0000313" key="3">
    <source>
        <dbReference type="EMBL" id="KAL2518040.1"/>
    </source>
</evidence>
<protein>
    <submittedName>
        <fullName evidence="3">Beta-1</fullName>
    </submittedName>
</protein>
<comment type="caution">
    <text evidence="3">The sequence shown here is derived from an EMBL/GenBank/DDBJ whole genome shotgun (WGS) entry which is preliminary data.</text>
</comment>
<dbReference type="PANTHER" id="PTHR33184">
    <property type="entry name" value="PROTEIN TAPETUM DETERMINANT 1-LIKE-RELATED"/>
    <property type="match status" value="1"/>
</dbReference>
<accession>A0ABD1TZ77</accession>
<evidence type="ECO:0000256" key="1">
    <source>
        <dbReference type="ARBA" id="ARBA00022729"/>
    </source>
</evidence>
<organism evidence="3 4">
    <name type="scientific">Abeliophyllum distichum</name>
    <dbReference type="NCBI Taxonomy" id="126358"/>
    <lineage>
        <taxon>Eukaryota</taxon>
        <taxon>Viridiplantae</taxon>
        <taxon>Streptophyta</taxon>
        <taxon>Embryophyta</taxon>
        <taxon>Tracheophyta</taxon>
        <taxon>Spermatophyta</taxon>
        <taxon>Magnoliopsida</taxon>
        <taxon>eudicotyledons</taxon>
        <taxon>Gunneridae</taxon>
        <taxon>Pentapetalae</taxon>
        <taxon>asterids</taxon>
        <taxon>lamiids</taxon>
        <taxon>Lamiales</taxon>
        <taxon>Oleaceae</taxon>
        <taxon>Forsythieae</taxon>
        <taxon>Abeliophyllum</taxon>
    </lineage>
</organism>
<dbReference type="EMBL" id="JBFOLK010000004">
    <property type="protein sequence ID" value="KAL2518040.1"/>
    <property type="molecule type" value="Genomic_DNA"/>
</dbReference>
<feature type="signal peptide" evidence="2">
    <location>
        <begin position="1"/>
        <end position="22"/>
    </location>
</feature>
<dbReference type="PANTHER" id="PTHR33184:SF72">
    <property type="entry name" value="BETA-1,3-N-ACETYLGLUCOSAMINYLTRANSFERASE FAMILY PROTEIN"/>
    <property type="match status" value="1"/>
</dbReference>
<evidence type="ECO:0000313" key="4">
    <source>
        <dbReference type="Proteomes" id="UP001604336"/>
    </source>
</evidence>
<dbReference type="AlphaFoldDB" id="A0ABD1TZ77"/>
<keyword evidence="1 2" id="KW-0732">Signal</keyword>
<sequence length="126" mass="13993">MVTIVQFLCLVFVLIPISVLHANKCSTSDITVTQNKSGTVVKTKPEFDVTLFNACPCPVVNVKLACNGFKTVEKIDPQVLVVNGNQCHLPQGSLIAPFSGYVFSYSWDSEFEFKVVSSETRCDWRK</sequence>
<gene>
    <name evidence="3" type="ORF">Adt_14287</name>
</gene>
<evidence type="ECO:0000256" key="2">
    <source>
        <dbReference type="SAM" id="SignalP"/>
    </source>
</evidence>